<evidence type="ECO:0000256" key="1">
    <source>
        <dbReference type="ARBA" id="ARBA00022729"/>
    </source>
</evidence>
<gene>
    <name evidence="6" type="ORF">SMUL_1093</name>
</gene>
<proteinExistence type="predicted"/>
<feature type="domain" description="Calx-beta" evidence="5">
    <location>
        <begin position="139"/>
        <end position="239"/>
    </location>
</feature>
<dbReference type="PANTHER" id="PTHR11878">
    <property type="entry name" value="SODIUM/CALCIUM EXCHANGER"/>
    <property type="match status" value="1"/>
</dbReference>
<dbReference type="GO" id="GO:0030001">
    <property type="term" value="P:metal ion transport"/>
    <property type="evidence" value="ECO:0007669"/>
    <property type="project" value="TreeGrafter"/>
</dbReference>
<dbReference type="SMART" id="SM00237">
    <property type="entry name" value="Calx_beta"/>
    <property type="match status" value="1"/>
</dbReference>
<organism evidence="6 7">
    <name type="scientific">Sulfurospirillum multivorans (strain DM 12446 / JCM 15788 / NBRC 109480)</name>
    <dbReference type="NCBI Taxonomy" id="1150621"/>
    <lineage>
        <taxon>Bacteria</taxon>
        <taxon>Pseudomonadati</taxon>
        <taxon>Campylobacterota</taxon>
        <taxon>Epsilonproteobacteria</taxon>
        <taxon>Campylobacterales</taxon>
        <taxon>Sulfurospirillaceae</taxon>
        <taxon>Sulfurospirillum</taxon>
    </lineage>
</organism>
<accession>A0AA86AKX6</accession>
<evidence type="ECO:0000259" key="5">
    <source>
        <dbReference type="SMART" id="SM00237"/>
    </source>
</evidence>
<dbReference type="SUPFAM" id="SSF141072">
    <property type="entry name" value="CalX-like"/>
    <property type="match status" value="1"/>
</dbReference>
<dbReference type="Pfam" id="PF03160">
    <property type="entry name" value="Calx-beta"/>
    <property type="match status" value="1"/>
</dbReference>
<dbReference type="PANTHER" id="PTHR11878:SF65">
    <property type="entry name" value="NA_CA-EXCHANGE PROTEIN, ISOFORM G"/>
    <property type="match status" value="1"/>
</dbReference>
<keyword evidence="1" id="KW-0732">Signal</keyword>
<keyword evidence="4" id="KW-0406">Ion transport</keyword>
<evidence type="ECO:0000256" key="2">
    <source>
        <dbReference type="ARBA" id="ARBA00022737"/>
    </source>
</evidence>
<dbReference type="InterPro" id="IPR038081">
    <property type="entry name" value="CalX-like_sf"/>
</dbReference>
<keyword evidence="2" id="KW-0677">Repeat</keyword>
<sequence>MKTFLFFICIHTLLFAESPDYPGNCSNPTTASTFGFLTSTSTINKLGNATYTRYWNGWGWWGEWVYTEDNDFFLLTTPKAGTLTITISGSNAFFTTANNSCPTRNSTSRTTYTIHLDSATTNFNIGVFSNLGFSPDYTLSVTFTPDIITPSFSIADTTLNEGNAGIYTKNIPVTLSDTDGNTVTVNYATSNGTATTGSDYNATSGTLTFSGSTTIQNIPVKINGDTTNENDEYFYITLSNATGGATIKDNRATITLLNDDGGAVHSGGRDFLIRNPISTQNIKGNIKVIGNTVLCYKQNGQCVDTNSANNQVSLSFIDTSSTVHTYNNSSQAQISSVPSTAKVLWAGLYTQGYMGRNYNDTTSALMGTPVYLITPSGTSIATTPNVIDVYEYTDNHYTYSTFSEVPTLKGMTGSQINGYFTGANIKAREGDDDGTLGYFAAWSLVVIYQDDSESLKNISVFDGYKRVSNDTGYQNVDITVDGFLTPTSGNVNSALSVFIGEGDKNIVGDSIFLNNIQIPDVDNDNAFNSTVNGFTPNPNPVNFQGIDIHNYDVGIDGNTSHAQIIGNSETSATIRLHTERYTDNSSDTYFPSMVAFTTELYEPRVCYVEAYYTEDGNTTLTSANVGDIITIKTWIANMKKDASDGNLETAEKVEITMEHDDTNLAYQSESTKIQNVGESAYSSKTDASDSDIATFISDTNSSVWHIRTGANATNGGDLTPNVTNDAANKAYISFKEKIQTSGDITIANIYKVSYENSSMGLRIGDESPVNIGVCKDFNASIAVSAPLGVFNVVNQNFTGTTDPKDTTSSLNALYTQIAGKAFNVKVLALDSDYITLKSYTGDVNLSLVTTPNYLASETDDQKQAKCNAATSLTDAKTISFANENSKTVTLDDYTKAYKDISFKITYDNNGTISYVCSRDNFSIRPERYSIDLNETKLIGGKQYLFDLNATLYQHDTNISGYNQTIPQTIDQNVSEGLAPLFFPATCIGLNTDRTIATPAVTFTEGSNKTTRYTFNNVGKVLISIDDKLWTKIDQSAYNSKGYSDCIENSSSSAANNGQIGCTISGSKTFTFVPKQFNNELALQNFNDGNFTYLSNDGNMSAILRLTTTAILDDNATATFYTAGCYAEDVNYTISVRNFNLFNNTTRNLIHYFKDENDTTSILVNNLVAGEGNFSSTEGNFTNGVAQNLKMLFNFDRNSTQAYDPFKIAKSDFNITAIIDDQNTTGSDFNRTTDQNATFYYGRVYSTDYRGTSPINTTIRYEVYCKDCNRTDMNITGMQSPTSLNWYQNTFHVITDGNVTTFSSIGTTLINDLNTTTSGFIANGIENNTLGNAVVPYTDRIQMTPSSWLLYNQYNAGATTNDFTVEFIRAGNWAGQGNLGRTVDVNTSIRTNRRMEW</sequence>
<dbReference type="GO" id="GO:0007154">
    <property type="term" value="P:cell communication"/>
    <property type="evidence" value="ECO:0007669"/>
    <property type="project" value="InterPro"/>
</dbReference>
<keyword evidence="4" id="KW-0813">Transport</keyword>
<keyword evidence="3" id="KW-0106">Calcium</keyword>
<evidence type="ECO:0000256" key="4">
    <source>
        <dbReference type="ARBA" id="ARBA00023065"/>
    </source>
</evidence>
<evidence type="ECO:0000256" key="3">
    <source>
        <dbReference type="ARBA" id="ARBA00022837"/>
    </source>
</evidence>
<dbReference type="InterPro" id="IPR051171">
    <property type="entry name" value="CaCA"/>
</dbReference>
<dbReference type="GO" id="GO:0016020">
    <property type="term" value="C:membrane"/>
    <property type="evidence" value="ECO:0007669"/>
    <property type="project" value="InterPro"/>
</dbReference>
<dbReference type="KEGG" id="smul:SMUL_1093"/>
<dbReference type="EMBL" id="CP007201">
    <property type="protein sequence ID" value="AHJ12359.1"/>
    <property type="molecule type" value="Genomic_DNA"/>
</dbReference>
<evidence type="ECO:0000313" key="7">
    <source>
        <dbReference type="Proteomes" id="UP000019322"/>
    </source>
</evidence>
<name>A0AA86AKX6_SULMK</name>
<dbReference type="Gene3D" id="2.60.40.2030">
    <property type="match status" value="1"/>
</dbReference>
<reference evidence="6 7" key="1">
    <citation type="journal article" date="2014" name="Environ. Microbiol.">
        <title>Insights into organohalide respiration and the versatile catabolism of Sulfurospirillum multivorans gained from comparative genomics and physiological studies.</title>
        <authorList>
            <person name="Goris T."/>
            <person name="Schubert T."/>
            <person name="Gadkari J."/>
            <person name="Wubet T."/>
            <person name="Tarkka M."/>
            <person name="Buscot F."/>
            <person name="Adrian L."/>
            <person name="Diekert G."/>
        </authorList>
    </citation>
    <scope>NUCLEOTIDE SEQUENCE [LARGE SCALE GENOMIC DNA]</scope>
    <source>
        <strain evidence="7">DM 12446 / JCM 15788 / NBRC 109480</strain>
    </source>
</reference>
<protein>
    <recommendedName>
        <fullName evidence="5">Calx-beta domain-containing protein</fullName>
    </recommendedName>
</protein>
<dbReference type="Proteomes" id="UP000019322">
    <property type="component" value="Chromosome"/>
</dbReference>
<evidence type="ECO:0000313" key="6">
    <source>
        <dbReference type="EMBL" id="AHJ12359.1"/>
    </source>
</evidence>
<dbReference type="InterPro" id="IPR003644">
    <property type="entry name" value="Calx_beta"/>
</dbReference>